<organism evidence="1">
    <name type="scientific">marine sediment metagenome</name>
    <dbReference type="NCBI Taxonomy" id="412755"/>
    <lineage>
        <taxon>unclassified sequences</taxon>
        <taxon>metagenomes</taxon>
        <taxon>ecological metagenomes</taxon>
    </lineage>
</organism>
<comment type="caution">
    <text evidence="1">The sequence shown here is derived from an EMBL/GenBank/DDBJ whole genome shotgun (WGS) entry which is preliminary data.</text>
</comment>
<dbReference type="AlphaFoldDB" id="A0A0F9FG76"/>
<accession>A0A0F9FG76</accession>
<dbReference type="EMBL" id="LAZR01032707">
    <property type="protein sequence ID" value="KKL50142.1"/>
    <property type="molecule type" value="Genomic_DNA"/>
</dbReference>
<evidence type="ECO:0000313" key="1">
    <source>
        <dbReference type="EMBL" id="KKL50142.1"/>
    </source>
</evidence>
<sequence length="24" mass="2769">IRVAALSVRFVIRVGVWYNQTGYT</sequence>
<name>A0A0F9FG76_9ZZZZ</name>
<protein>
    <submittedName>
        <fullName evidence="1">Uncharacterized protein</fullName>
    </submittedName>
</protein>
<proteinExistence type="predicted"/>
<gene>
    <name evidence="1" type="ORF">LCGC14_2308430</name>
</gene>
<reference evidence="1" key="1">
    <citation type="journal article" date="2015" name="Nature">
        <title>Complex archaea that bridge the gap between prokaryotes and eukaryotes.</title>
        <authorList>
            <person name="Spang A."/>
            <person name="Saw J.H."/>
            <person name="Jorgensen S.L."/>
            <person name="Zaremba-Niedzwiedzka K."/>
            <person name="Martijn J."/>
            <person name="Lind A.E."/>
            <person name="van Eijk R."/>
            <person name="Schleper C."/>
            <person name="Guy L."/>
            <person name="Ettema T.J."/>
        </authorList>
    </citation>
    <scope>NUCLEOTIDE SEQUENCE</scope>
</reference>
<feature type="non-terminal residue" evidence="1">
    <location>
        <position position="1"/>
    </location>
</feature>